<comment type="caution">
    <text evidence="5">The sequence shown here is derived from an EMBL/GenBank/DDBJ whole genome shotgun (WGS) entry which is preliminary data.</text>
</comment>
<keyword evidence="2" id="KW-0175">Coiled coil</keyword>
<feature type="compositionally biased region" description="Basic and acidic residues" evidence="3">
    <location>
        <begin position="1231"/>
        <end position="1242"/>
    </location>
</feature>
<dbReference type="InterPro" id="IPR046796">
    <property type="entry name" value="Transposase_32_dom"/>
</dbReference>
<dbReference type="InterPro" id="IPR013103">
    <property type="entry name" value="RVT_2"/>
</dbReference>
<reference evidence="5 6" key="1">
    <citation type="journal article" date="2018" name="PLoS Genet.">
        <title>Population sequencing reveals clonal diversity and ancestral inbreeding in the grapevine cultivar Chardonnay.</title>
        <authorList>
            <person name="Roach M.J."/>
            <person name="Johnson D.L."/>
            <person name="Bohlmann J."/>
            <person name="van Vuuren H.J."/>
            <person name="Jones S.J."/>
            <person name="Pretorius I.S."/>
            <person name="Schmidt S.A."/>
            <person name="Borneman A.R."/>
        </authorList>
    </citation>
    <scope>NUCLEOTIDE SEQUENCE [LARGE SCALE GENOMIC DNA]</scope>
    <source>
        <strain evidence="6">cv. Chardonnay</strain>
        <tissue evidence="5">Leaf</tissue>
    </source>
</reference>
<evidence type="ECO:0000259" key="4">
    <source>
        <dbReference type="PROSITE" id="PS50158"/>
    </source>
</evidence>
<accession>A0A438E5G8</accession>
<dbReference type="PANTHER" id="PTHR34676:SF8">
    <property type="entry name" value="TRANSMEMBRANE PROTEIN"/>
    <property type="match status" value="1"/>
</dbReference>
<feature type="compositionally biased region" description="Acidic residues" evidence="3">
    <location>
        <begin position="1218"/>
        <end position="1230"/>
    </location>
</feature>
<organism evidence="5 6">
    <name type="scientific">Vitis vinifera</name>
    <name type="common">Grape</name>
    <dbReference type="NCBI Taxonomy" id="29760"/>
    <lineage>
        <taxon>Eukaryota</taxon>
        <taxon>Viridiplantae</taxon>
        <taxon>Streptophyta</taxon>
        <taxon>Embryophyta</taxon>
        <taxon>Tracheophyta</taxon>
        <taxon>Spermatophyta</taxon>
        <taxon>Magnoliopsida</taxon>
        <taxon>eudicotyledons</taxon>
        <taxon>Gunneridae</taxon>
        <taxon>Pentapetalae</taxon>
        <taxon>rosids</taxon>
        <taxon>Vitales</taxon>
        <taxon>Vitaceae</taxon>
        <taxon>Viteae</taxon>
        <taxon>Vitis</taxon>
    </lineage>
</organism>
<feature type="compositionally biased region" description="Basic and acidic residues" evidence="3">
    <location>
        <begin position="1203"/>
        <end position="1217"/>
    </location>
</feature>
<dbReference type="SMART" id="SM00343">
    <property type="entry name" value="ZnF_C2HC"/>
    <property type="match status" value="2"/>
</dbReference>
<evidence type="ECO:0000313" key="6">
    <source>
        <dbReference type="Proteomes" id="UP000288805"/>
    </source>
</evidence>
<dbReference type="EMBL" id="QGNW01001391">
    <property type="protein sequence ID" value="RVW42880.1"/>
    <property type="molecule type" value="Genomic_DNA"/>
</dbReference>
<dbReference type="GO" id="GO:0008270">
    <property type="term" value="F:zinc ion binding"/>
    <property type="evidence" value="ECO:0007669"/>
    <property type="project" value="UniProtKB-KW"/>
</dbReference>
<feature type="domain" description="CCHC-type" evidence="4">
    <location>
        <begin position="503"/>
        <end position="517"/>
    </location>
</feature>
<evidence type="ECO:0000256" key="1">
    <source>
        <dbReference type="PROSITE-ProRule" id="PRU00047"/>
    </source>
</evidence>
<proteinExistence type="predicted"/>
<dbReference type="Pfam" id="PF00098">
    <property type="entry name" value="zf-CCHC"/>
    <property type="match status" value="1"/>
</dbReference>
<sequence length="1365" mass="156521">MAIPSSSSQTENFSKHRAPFFTGTDYPYWKARMTWFLQSTDLDVWDVIEDGPTFPTELVDGVLVPKPKKEWNELDRRNFQLNAKAVFTLQCAMDRNEYNRICQCKSAKEIWRLLEITHEGTNQVKESKINILVHNYELFSMKETETIVEMITRFTEIVNGLEALGRVINESEKVMKILRSLPSKWHTKVTAIQEAKDLTKLPMEELLGSLMTYEISLTKQLQESEDKKKKSIALKATTKEEEDVEEEKPSEEDDDLALITRKLNKYMRGERFRGKKFTSRRNPSRRESSSHGDKEKWEEKGDLICFKCKKPGHIKYDCPLYKIEAKRRMKKAMMATWSESEESSEEEKEKEVANMCFMAIDDLDEVNSNSSDEDMHVIFEELYEDFEKLSLKNNSLKKRIQELEKELEEVKEKFSIDEISKTHLEKENEILRNENEILKKKNEWLTSSLSIFSCGQKSFEMILASQKCVFDKQGLGFKSSKNQKYFKNYFVKESSSECPSTICNFCGRGGHISSTCPLRNGAQKNSNAKVKKGSKEDKWFLDSGCSRHMTEDESKFAFLTKRKGGYVTFGDNAKGRIIGQGNIGNGTSSLIESVLLVDGLKHNLLSISQLCDKGFKVIFEASHCIIKDIQNDKTIFMGHRSDHGREFENLDFEEYCNKHGLETSMGKLQIEDKRQQEESGEDPKKEESPLALPPPQQVQGESSQDLPKDWKFVINHPQDQIIDFSKCMHSEFEMSMMGELNYFLGLQIKQLKEGTFINQAKYIKDLLKRFNMEEAKVMKTPMSSSIKLDMDEKGKSIDSTMYRGMIGSLLYLTASRPDIMYSGDNFELIGFSDADFAGCRVERKSTSGTCHFLGHLLVSWHSKKQNSVALSTAEAEYIAAEISLGYSLDRFEVLECSLTRFEARVSSLDGFGLRILTGSSLFARHLLFSKHISIFEFWMAPRKETGTSRAQGKRPAEPSQQPEQTEARRKARYDTALFGSVEDYQRMGWLPVVTVYEPIFSTLVRAFYSRMTYGLGGPIRTTVRGVEIELSPESICRILDVPPVGLRVYEAKAWPTIPGFEPREAIQRLCGLADAHRMGKPSAHSLTVPSRVLHHMICSILLPRGGHRDEVSYYEAFLVDSLLTGRRIHVGYVMMRHMMSCCESTTRVLPYGRFFTRVFKDAGVDLSRETEFEAPSIYDTYDEHSLGRMKLEKAPDGSWVRKAERQARGHDQLHPGVEEEDEIREMEDGLDPQRDLEQRGPELDIPAPHQSEGIHVEATFSEPMMTEPSFTELPSQAPHAPEHPSWMDLSAQISSLGTRMEELAVVHDTRFYSVEDRIDQYQAGFTSQFEQLAQRIERLESRQESQHEEMMAYLRSVFPPPPPQP</sequence>
<feature type="region of interest" description="Disordered" evidence="3">
    <location>
        <begin position="946"/>
        <end position="969"/>
    </location>
</feature>
<dbReference type="Pfam" id="PF22936">
    <property type="entry name" value="Pol_BBD"/>
    <property type="match status" value="1"/>
</dbReference>
<feature type="compositionally biased region" description="Acidic residues" evidence="3">
    <location>
        <begin position="240"/>
        <end position="255"/>
    </location>
</feature>
<dbReference type="InterPro" id="IPR036875">
    <property type="entry name" value="Znf_CCHC_sf"/>
</dbReference>
<keyword evidence="1" id="KW-0863">Zinc-finger</keyword>
<feature type="region of interest" description="Disordered" evidence="3">
    <location>
        <begin position="236"/>
        <end position="255"/>
    </location>
</feature>
<dbReference type="PANTHER" id="PTHR34676">
    <property type="entry name" value="DUF4219 DOMAIN-CONTAINING PROTEIN-RELATED"/>
    <property type="match status" value="1"/>
</dbReference>
<feature type="coiled-coil region" evidence="2">
    <location>
        <begin position="379"/>
        <end position="441"/>
    </location>
</feature>
<protein>
    <submittedName>
        <fullName evidence="5">Retrovirus-related Pol polyprotein from transposon RE1</fullName>
    </submittedName>
</protein>
<evidence type="ECO:0000256" key="2">
    <source>
        <dbReference type="SAM" id="Coils"/>
    </source>
</evidence>
<dbReference type="SUPFAM" id="SSF57756">
    <property type="entry name" value="Retrovirus zinc finger-like domains"/>
    <property type="match status" value="1"/>
</dbReference>
<keyword evidence="1" id="KW-0862">Zinc</keyword>
<dbReference type="CDD" id="cd09272">
    <property type="entry name" value="RNase_HI_RT_Ty1"/>
    <property type="match status" value="1"/>
</dbReference>
<feature type="compositionally biased region" description="Basic residues" evidence="3">
    <location>
        <begin position="274"/>
        <end position="283"/>
    </location>
</feature>
<name>A0A438E5G8_VITVI</name>
<feature type="region of interest" description="Disordered" evidence="3">
    <location>
        <begin position="274"/>
        <end position="294"/>
    </location>
</feature>
<feature type="region of interest" description="Disordered" evidence="3">
    <location>
        <begin position="1203"/>
        <end position="1252"/>
    </location>
</feature>
<dbReference type="Pfam" id="PF14223">
    <property type="entry name" value="Retrotran_gag_2"/>
    <property type="match status" value="1"/>
</dbReference>
<evidence type="ECO:0000313" key="5">
    <source>
        <dbReference type="EMBL" id="RVW42880.1"/>
    </source>
</evidence>
<feature type="region of interest" description="Disordered" evidence="3">
    <location>
        <begin position="666"/>
        <end position="704"/>
    </location>
</feature>
<feature type="domain" description="CCHC-type" evidence="4">
    <location>
        <begin position="305"/>
        <end position="319"/>
    </location>
</feature>
<dbReference type="PROSITE" id="PS50158">
    <property type="entry name" value="ZF_CCHC"/>
    <property type="match status" value="2"/>
</dbReference>
<feature type="compositionally biased region" description="Basic and acidic residues" evidence="3">
    <location>
        <begin position="284"/>
        <end position="294"/>
    </location>
</feature>
<dbReference type="Proteomes" id="UP000288805">
    <property type="component" value="Unassembled WGS sequence"/>
</dbReference>
<keyword evidence="1" id="KW-0479">Metal-binding</keyword>
<dbReference type="GO" id="GO:0003676">
    <property type="term" value="F:nucleic acid binding"/>
    <property type="evidence" value="ECO:0007669"/>
    <property type="project" value="InterPro"/>
</dbReference>
<dbReference type="InterPro" id="IPR054722">
    <property type="entry name" value="PolX-like_BBD"/>
</dbReference>
<dbReference type="Gene3D" id="4.10.60.10">
    <property type="entry name" value="Zinc finger, CCHC-type"/>
    <property type="match status" value="1"/>
</dbReference>
<dbReference type="Pfam" id="PF20167">
    <property type="entry name" value="Transposase_32"/>
    <property type="match status" value="1"/>
</dbReference>
<evidence type="ECO:0000256" key="3">
    <source>
        <dbReference type="SAM" id="MobiDB-lite"/>
    </source>
</evidence>
<dbReference type="Pfam" id="PF07727">
    <property type="entry name" value="RVT_2"/>
    <property type="match status" value="1"/>
</dbReference>
<gene>
    <name evidence="5" type="primary">RE1_184</name>
    <name evidence="5" type="ORF">CK203_083031</name>
</gene>
<dbReference type="InterPro" id="IPR001878">
    <property type="entry name" value="Znf_CCHC"/>
</dbReference>
<feature type="compositionally biased region" description="Basic and acidic residues" evidence="3">
    <location>
        <begin position="669"/>
        <end position="688"/>
    </location>
</feature>